<name>A0A3L6G5W6_MAIZE</name>
<dbReference type="PANTHER" id="PTHR34130:SF5">
    <property type="entry name" value="OS08G0243800 PROTEIN"/>
    <property type="match status" value="1"/>
</dbReference>
<feature type="compositionally biased region" description="Low complexity" evidence="1">
    <location>
        <begin position="84"/>
        <end position="93"/>
    </location>
</feature>
<dbReference type="Proteomes" id="UP000251960">
    <property type="component" value="Chromosome 10"/>
</dbReference>
<proteinExistence type="predicted"/>
<feature type="compositionally biased region" description="Polar residues" evidence="1">
    <location>
        <begin position="1"/>
        <end position="12"/>
    </location>
</feature>
<evidence type="ECO:0000313" key="2">
    <source>
        <dbReference type="EMBL" id="PWZ44004.1"/>
    </source>
</evidence>
<dbReference type="AlphaFoldDB" id="A0A3L6G5W6"/>
<comment type="caution">
    <text evidence="2">The sequence shown here is derived from an EMBL/GenBank/DDBJ whole genome shotgun (WGS) entry which is preliminary data.</text>
</comment>
<dbReference type="PANTHER" id="PTHR34130">
    <property type="entry name" value="OS08G0243800 PROTEIN"/>
    <property type="match status" value="1"/>
</dbReference>
<feature type="region of interest" description="Disordered" evidence="1">
    <location>
        <begin position="1"/>
        <end position="103"/>
    </location>
</feature>
<feature type="compositionally biased region" description="Low complexity" evidence="1">
    <location>
        <begin position="62"/>
        <end position="73"/>
    </location>
</feature>
<organism evidence="2">
    <name type="scientific">Zea mays</name>
    <name type="common">Maize</name>
    <dbReference type="NCBI Taxonomy" id="4577"/>
    <lineage>
        <taxon>Eukaryota</taxon>
        <taxon>Viridiplantae</taxon>
        <taxon>Streptophyta</taxon>
        <taxon>Embryophyta</taxon>
        <taxon>Tracheophyta</taxon>
        <taxon>Spermatophyta</taxon>
        <taxon>Magnoliopsida</taxon>
        <taxon>Liliopsida</taxon>
        <taxon>Poales</taxon>
        <taxon>Poaceae</taxon>
        <taxon>PACMAD clade</taxon>
        <taxon>Panicoideae</taxon>
        <taxon>Andropogonodae</taxon>
        <taxon>Andropogoneae</taxon>
        <taxon>Tripsacinae</taxon>
        <taxon>Zea</taxon>
    </lineage>
</organism>
<dbReference type="EMBL" id="NCVQ01000002">
    <property type="protein sequence ID" value="PWZ44004.1"/>
    <property type="molecule type" value="Genomic_DNA"/>
</dbReference>
<gene>
    <name evidence="2" type="ORF">Zm00014a_021489</name>
</gene>
<evidence type="ECO:0000256" key="1">
    <source>
        <dbReference type="SAM" id="MobiDB-lite"/>
    </source>
</evidence>
<accession>A0A3L6G5W6</accession>
<reference evidence="2" key="1">
    <citation type="journal article" date="2018" name="Nat. Genet.">
        <title>Extensive intraspecific gene order and gene structural variations between Mo17 and other maize genomes.</title>
        <authorList>
            <person name="Sun S."/>
            <person name="Zhou Y."/>
            <person name="Chen J."/>
            <person name="Shi J."/>
            <person name="Zhao H."/>
            <person name="Zhao H."/>
            <person name="Song W."/>
            <person name="Zhang M."/>
            <person name="Cui Y."/>
            <person name="Dong X."/>
            <person name="Liu H."/>
            <person name="Ma X."/>
            <person name="Jiao Y."/>
            <person name="Wang B."/>
            <person name="Wei X."/>
            <person name="Stein J.C."/>
            <person name="Glaubitz J.C."/>
            <person name="Lu F."/>
            <person name="Yu G."/>
            <person name="Liang C."/>
            <person name="Fengler K."/>
            <person name="Li B."/>
            <person name="Rafalski A."/>
            <person name="Schnable P.S."/>
            <person name="Ware D.H."/>
            <person name="Buckler E.S."/>
            <person name="Lai J."/>
        </authorList>
    </citation>
    <scope>NUCLEOTIDE SEQUENCE [LARGE SCALE GENOMIC DNA]</scope>
    <source>
        <tissue evidence="2">Seedling</tissue>
    </source>
</reference>
<protein>
    <submittedName>
        <fullName evidence="2">Uncharacterized protein</fullName>
    </submittedName>
</protein>
<sequence>MGSSLSPSSVAALTTAAHGHRHRYHLSSSSSSDYYEDDGFEFTPLLPRPRRRHSARTERPRTVAQAAATTAAQPQPPQLRARRGAPSVVAATPAAPPTPRKQQVRWHDMAFGSARVPAAMDMGEIRRRLRARQLALAGGAAGNERPPSSSAAGWAPWRLIRSLSCKGLEPVAAAAAPVRLV</sequence>